<dbReference type="GO" id="GO:0016020">
    <property type="term" value="C:membrane"/>
    <property type="evidence" value="ECO:0007669"/>
    <property type="project" value="UniProtKB-SubCell"/>
</dbReference>
<keyword evidence="2 5" id="KW-0812">Transmembrane</keyword>
<dbReference type="EMBL" id="CP078073">
    <property type="protein sequence ID" value="QXL88715.1"/>
    <property type="molecule type" value="Genomic_DNA"/>
</dbReference>
<evidence type="ECO:0000256" key="1">
    <source>
        <dbReference type="ARBA" id="ARBA00004141"/>
    </source>
</evidence>
<sequence length="222" mass="24128">MAWAEYILAILAFFVSHSVPVRPRIRASLVQGLGQSGFTAAYSLLSLAVLAWVIGAAGRAPFIPLWPWAPWQNHLVLGVMGLLCLLLALCIARPNPFSFGGTQNEAFDPARPGVVRVSRHPLLLALGLWAFAHMVPNGDLAHVLLFGMFGGFAALGHRIIDRRRRRQMGPAWHSLQHKMQSVPRAGGIAVSPDTAARVICAGLLYGLPLWAHPWLFGVSPII</sequence>
<dbReference type="InterPro" id="IPR009915">
    <property type="entry name" value="NnrU_dom"/>
</dbReference>
<reference evidence="7 8" key="1">
    <citation type="submission" date="2021-07" db="EMBL/GenBank/DDBJ databases">
        <title>Karlodiniumbacter phycospheric gen. nov., sp. nov., a phycosphere bacterium isolated from karlodinium veneficum.</title>
        <authorList>
            <person name="Peng Y."/>
            <person name="Jiang L."/>
            <person name="Lee J."/>
        </authorList>
    </citation>
    <scope>NUCLEOTIDE SEQUENCE</scope>
    <source>
        <strain evidence="7 8">N5</strain>
    </source>
</reference>
<feature type="transmembrane region" description="Helical" evidence="5">
    <location>
        <begin position="75"/>
        <end position="92"/>
    </location>
</feature>
<keyword evidence="8" id="KW-1185">Reference proteome</keyword>
<evidence type="ECO:0000256" key="2">
    <source>
        <dbReference type="ARBA" id="ARBA00022692"/>
    </source>
</evidence>
<keyword evidence="3 5" id="KW-1133">Transmembrane helix</keyword>
<protein>
    <submittedName>
        <fullName evidence="7">NnrU family protein</fullName>
    </submittedName>
</protein>
<proteinExistence type="predicted"/>
<dbReference type="Pfam" id="PF07298">
    <property type="entry name" value="NnrU"/>
    <property type="match status" value="1"/>
</dbReference>
<feature type="transmembrane region" description="Helical" evidence="5">
    <location>
        <begin position="140"/>
        <end position="160"/>
    </location>
</feature>
<feature type="transmembrane region" description="Helical" evidence="5">
    <location>
        <begin position="37"/>
        <end position="55"/>
    </location>
</feature>
<evidence type="ECO:0000313" key="7">
    <source>
        <dbReference type="EMBL" id="QXL88715.1"/>
    </source>
</evidence>
<organism evidence="7">
    <name type="scientific">Gymnodinialimonas phycosphaerae</name>
    <dbReference type="NCBI Taxonomy" id="2841589"/>
    <lineage>
        <taxon>Bacteria</taxon>
        <taxon>Pseudomonadati</taxon>
        <taxon>Pseudomonadota</taxon>
        <taxon>Alphaproteobacteria</taxon>
        <taxon>Rhodobacterales</taxon>
        <taxon>Paracoccaceae</taxon>
        <taxon>Gymnodinialimonas</taxon>
    </lineage>
</organism>
<dbReference type="Proteomes" id="UP000693972">
    <property type="component" value="Unassembled WGS sequence"/>
</dbReference>
<keyword evidence="4 5" id="KW-0472">Membrane</keyword>
<evidence type="ECO:0000256" key="3">
    <source>
        <dbReference type="ARBA" id="ARBA00022989"/>
    </source>
</evidence>
<name>A0A975YGS3_9RHOB</name>
<feature type="transmembrane region" description="Helical" evidence="5">
    <location>
        <begin position="113"/>
        <end position="134"/>
    </location>
</feature>
<evidence type="ECO:0000256" key="5">
    <source>
        <dbReference type="SAM" id="Phobius"/>
    </source>
</evidence>
<dbReference type="AlphaFoldDB" id="A0A975YGS3"/>
<accession>A0A975YGS3</accession>
<dbReference type="RefSeq" id="WP_257891780.1">
    <property type="nucleotide sequence ID" value="NZ_JAIMBW010000001.1"/>
</dbReference>
<gene>
    <name evidence="7" type="ORF">KUL25_04120</name>
</gene>
<evidence type="ECO:0000313" key="8">
    <source>
        <dbReference type="Proteomes" id="UP000693972"/>
    </source>
</evidence>
<evidence type="ECO:0000256" key="4">
    <source>
        <dbReference type="ARBA" id="ARBA00023136"/>
    </source>
</evidence>
<comment type="subcellular location">
    <subcellularLocation>
        <location evidence="1">Membrane</location>
        <topology evidence="1">Multi-pass membrane protein</topology>
    </subcellularLocation>
</comment>
<dbReference type="Gene3D" id="1.20.120.1630">
    <property type="match status" value="1"/>
</dbReference>
<evidence type="ECO:0000259" key="6">
    <source>
        <dbReference type="Pfam" id="PF07298"/>
    </source>
</evidence>
<dbReference type="EMBL" id="JAIMBW010000001">
    <property type="protein sequence ID" value="MBY4891947.1"/>
    <property type="molecule type" value="Genomic_DNA"/>
</dbReference>
<feature type="domain" description="NnrU" evidence="6">
    <location>
        <begin position="7"/>
        <end position="220"/>
    </location>
</feature>
<feature type="transmembrane region" description="Helical" evidence="5">
    <location>
        <begin position="6"/>
        <end position="25"/>
    </location>
</feature>